<reference evidence="1" key="1">
    <citation type="submission" date="2025-08" db="UniProtKB">
        <authorList>
            <consortium name="RefSeq"/>
        </authorList>
    </citation>
    <scope>IDENTIFICATION</scope>
    <source>
        <tissue evidence="1">Whole insect</tissue>
    </source>
</reference>
<name>A0A6P7GGC4_DIAVI</name>
<dbReference type="GO" id="GO:0007018">
    <property type="term" value="P:microtubule-based movement"/>
    <property type="evidence" value="ECO:0007669"/>
    <property type="project" value="InterPro"/>
</dbReference>
<evidence type="ECO:0000313" key="1">
    <source>
        <dbReference type="RefSeq" id="XP_028148784.1"/>
    </source>
</evidence>
<gene>
    <name evidence="1" type="primary">LOC114342193</name>
</gene>
<dbReference type="InParanoid" id="A0A6P7GGC4"/>
<dbReference type="GO" id="GO:0030286">
    <property type="term" value="C:dynein complex"/>
    <property type="evidence" value="ECO:0007669"/>
    <property type="project" value="InterPro"/>
</dbReference>
<feature type="non-terminal residue" evidence="1">
    <location>
        <position position="264"/>
    </location>
</feature>
<sequence length="264" mass="31572">NYRQENHSAFEVKEEVSKQVRLKTSLESTLPIIIFIGPFHVSVDYLRNILINKRQDIIIKLLDAFAERMKENIEEILREFNNIVTKLKEKPDSIERVYEMRDWIETIPMTLKQLEETTRRYVMEYEILDIFWYSLQNEDFANKWIAIGWPLKVQQEAEATEIFLKEEEERFYKIQLNDEFSLQDRIDTLTAQVVAMSQLRDFARTADIALNMRKLWKSMKEAQEQGQLLNQRQKLFGVPVVPWENLIRLMKEFEPYNNLWGGAS</sequence>
<feature type="non-terminal residue" evidence="1">
    <location>
        <position position="1"/>
    </location>
</feature>
<dbReference type="PANTHER" id="PTHR22878:SF73">
    <property type="entry name" value="DYNEIN AXONEMAL HEAVY CHAIN 1"/>
    <property type="match status" value="1"/>
</dbReference>
<proteinExistence type="predicted"/>
<dbReference type="GO" id="GO:0045505">
    <property type="term" value="F:dynein intermediate chain binding"/>
    <property type="evidence" value="ECO:0007669"/>
    <property type="project" value="InterPro"/>
</dbReference>
<dbReference type="RefSeq" id="XP_028148784.1">
    <property type="nucleotide sequence ID" value="XM_028292983.1"/>
</dbReference>
<protein>
    <submittedName>
        <fullName evidence="1">Dynein heavy chain 1, axonemal-like</fullName>
    </submittedName>
</protein>
<dbReference type="GO" id="GO:0051959">
    <property type="term" value="F:dynein light intermediate chain binding"/>
    <property type="evidence" value="ECO:0007669"/>
    <property type="project" value="InterPro"/>
</dbReference>
<accession>A0A6P7GGC4</accession>
<organism evidence="1">
    <name type="scientific">Diabrotica virgifera virgifera</name>
    <name type="common">western corn rootworm</name>
    <dbReference type="NCBI Taxonomy" id="50390"/>
    <lineage>
        <taxon>Eukaryota</taxon>
        <taxon>Metazoa</taxon>
        <taxon>Ecdysozoa</taxon>
        <taxon>Arthropoda</taxon>
        <taxon>Hexapoda</taxon>
        <taxon>Insecta</taxon>
        <taxon>Pterygota</taxon>
        <taxon>Neoptera</taxon>
        <taxon>Endopterygota</taxon>
        <taxon>Coleoptera</taxon>
        <taxon>Polyphaga</taxon>
        <taxon>Cucujiformia</taxon>
        <taxon>Chrysomeloidea</taxon>
        <taxon>Chrysomelidae</taxon>
        <taxon>Galerucinae</taxon>
        <taxon>Diabroticina</taxon>
        <taxon>Diabroticites</taxon>
        <taxon>Diabrotica</taxon>
    </lineage>
</organism>
<dbReference type="PANTHER" id="PTHR22878">
    <property type="entry name" value="DYNEIN HEAVY CHAIN 6, AXONEMAL-LIKE-RELATED"/>
    <property type="match status" value="1"/>
</dbReference>
<dbReference type="AlphaFoldDB" id="A0A6P7GGC4"/>
<dbReference type="InterPro" id="IPR026983">
    <property type="entry name" value="DHC"/>
</dbReference>